<evidence type="ECO:0000256" key="5">
    <source>
        <dbReference type="SAM" id="Phobius"/>
    </source>
</evidence>
<evidence type="ECO:0000256" key="3">
    <source>
        <dbReference type="ARBA" id="ARBA00022989"/>
    </source>
</evidence>
<feature type="transmembrane region" description="Helical" evidence="5">
    <location>
        <begin position="70"/>
        <end position="89"/>
    </location>
</feature>
<dbReference type="PANTHER" id="PTHR37422:SF13">
    <property type="entry name" value="LIPOPOLYSACCHARIDE BIOSYNTHESIS PROTEIN PA4999-RELATED"/>
    <property type="match status" value="1"/>
</dbReference>
<accession>A0A5S9F706</accession>
<feature type="transmembrane region" description="Helical" evidence="5">
    <location>
        <begin position="217"/>
        <end position="233"/>
    </location>
</feature>
<dbReference type="OrthoDB" id="274640at2"/>
<dbReference type="PANTHER" id="PTHR37422">
    <property type="entry name" value="TEICHURONIC ACID BIOSYNTHESIS PROTEIN TUAE"/>
    <property type="match status" value="1"/>
</dbReference>
<dbReference type="RefSeq" id="WP_151971698.1">
    <property type="nucleotide sequence ID" value="NZ_AP019860.1"/>
</dbReference>
<dbReference type="AlphaFoldDB" id="A0A5S9F706"/>
<keyword evidence="2 5" id="KW-0812">Transmembrane</keyword>
<feature type="transmembrane region" description="Helical" evidence="5">
    <location>
        <begin position="39"/>
        <end position="61"/>
    </location>
</feature>
<dbReference type="InterPro" id="IPR051533">
    <property type="entry name" value="WaaL-like"/>
</dbReference>
<gene>
    <name evidence="7" type="ORF">UABAM_06108</name>
</gene>
<feature type="transmembrane region" description="Helical" evidence="5">
    <location>
        <begin position="506"/>
        <end position="524"/>
    </location>
</feature>
<evidence type="ECO:0000259" key="6">
    <source>
        <dbReference type="Pfam" id="PF04932"/>
    </source>
</evidence>
<feature type="transmembrane region" description="Helical" evidence="5">
    <location>
        <begin position="430"/>
        <end position="447"/>
    </location>
</feature>
<comment type="subcellular location">
    <subcellularLocation>
        <location evidence="1">Membrane</location>
        <topology evidence="1">Multi-pass membrane protein</topology>
    </subcellularLocation>
</comment>
<dbReference type="InterPro" id="IPR011990">
    <property type="entry name" value="TPR-like_helical_dom_sf"/>
</dbReference>
<protein>
    <submittedName>
        <fullName evidence="7">Exopolysaccharide biosynthesis protein</fullName>
    </submittedName>
</protein>
<keyword evidence="3 5" id="KW-1133">Transmembrane helix</keyword>
<feature type="transmembrane region" description="Helical" evidence="5">
    <location>
        <begin position="123"/>
        <end position="143"/>
    </location>
</feature>
<dbReference type="Gene3D" id="1.25.40.10">
    <property type="entry name" value="Tetratricopeptide repeat domain"/>
    <property type="match status" value="1"/>
</dbReference>
<name>A0A5S9F706_UABAM</name>
<evidence type="ECO:0000256" key="2">
    <source>
        <dbReference type="ARBA" id="ARBA00022692"/>
    </source>
</evidence>
<dbReference type="SUPFAM" id="SSF48452">
    <property type="entry name" value="TPR-like"/>
    <property type="match status" value="1"/>
</dbReference>
<proteinExistence type="predicted"/>
<feature type="transmembrane region" description="Helical" evidence="5">
    <location>
        <begin position="12"/>
        <end position="33"/>
    </location>
</feature>
<keyword evidence="4 5" id="KW-0472">Membrane</keyword>
<dbReference type="InterPro" id="IPR007016">
    <property type="entry name" value="O-antigen_ligase-rel_domated"/>
</dbReference>
<feature type="domain" description="O-antigen ligase-related" evidence="6">
    <location>
        <begin position="224"/>
        <end position="361"/>
    </location>
</feature>
<feature type="transmembrane region" description="Helical" evidence="5">
    <location>
        <begin position="345"/>
        <end position="369"/>
    </location>
</feature>
<sequence length="725" mass="83573">MSLNLKNKDRLLLVTQNISLFFLLQVILLRTFVSAQGFANVHLCLIFSWSAFTFLVMYLLLQQQYICKNIWLHVTISLLVMSVLLSMLFCRDMHQAQTTMMVWTADICTFFCCYFWGKQQQNWRILFFAILCVFCVEITYGFYQYYFELPALKWQIEQNIFHMGADEGKQQLLEARILSLQAFAHFPLSNNYGTYLVMYSFVVMGLFYKVAKTKRNIVLILSLAAICIINIYITKSRGAILAMIAVGGIMFLAYSFSHKKKLFYLASALTGVAAIVAYFLMTTTSYLDVVGNHSLTFLSRMGYWQTTIPMFSQHSLFGIGVDNFSQHFYQYKPLWLEEVNNAHNFYLQFAVETGIMGTISLLLFGVVFVKALCSKQTDSTSQNDHTPKRLFFCSALVACLYLFVTQSLAMSNSGEEYLQYLFGNELILRALFYGVIAVGIVLLYIAILVKKIPLSIVGLRMALLAFAIHACIDTHFYTYNLSQHFWIVFGLYAARISHKSQHIPKYLYVLCLSIALLFVLYLTILSPQNSQQNHFAQLVKIQQTNEVFTKKSQKYYEFLQRELRTNSDNADAHVRMALLLIKSLQIQIGNIPHHKLRLSKVAQKIIEIEQHITIIKETKLKIFNAQQLFYREVADIWEKLQQSDKQQQALRQAAQCSQKALVLYPTSSYFLFVHAQILDALGESKEAFSFYKKALWCSDMIFPATYGLNTAQKKIVMERLAQKVK</sequence>
<feature type="transmembrane region" description="Helical" evidence="5">
    <location>
        <begin position="239"/>
        <end position="256"/>
    </location>
</feature>
<feature type="transmembrane region" description="Helical" evidence="5">
    <location>
        <begin position="192"/>
        <end position="210"/>
    </location>
</feature>
<feature type="transmembrane region" description="Helical" evidence="5">
    <location>
        <begin position="454"/>
        <end position="470"/>
    </location>
</feature>
<evidence type="ECO:0000256" key="1">
    <source>
        <dbReference type="ARBA" id="ARBA00004141"/>
    </source>
</evidence>
<dbReference type="GO" id="GO:0016020">
    <property type="term" value="C:membrane"/>
    <property type="evidence" value="ECO:0007669"/>
    <property type="project" value="UniProtKB-SubCell"/>
</dbReference>
<evidence type="ECO:0000256" key="4">
    <source>
        <dbReference type="ARBA" id="ARBA00023136"/>
    </source>
</evidence>
<feature type="transmembrane region" description="Helical" evidence="5">
    <location>
        <begin position="263"/>
        <end position="281"/>
    </location>
</feature>
<feature type="transmembrane region" description="Helical" evidence="5">
    <location>
        <begin position="390"/>
        <end position="410"/>
    </location>
</feature>
<reference evidence="7 8" key="1">
    <citation type="submission" date="2019-08" db="EMBL/GenBank/DDBJ databases">
        <title>Complete genome sequence of Candidatus Uab amorphum.</title>
        <authorList>
            <person name="Shiratori T."/>
            <person name="Suzuki S."/>
            <person name="Kakizawa Y."/>
            <person name="Ishida K."/>
        </authorList>
    </citation>
    <scope>NUCLEOTIDE SEQUENCE [LARGE SCALE GENOMIC DNA]</scope>
    <source>
        <strain evidence="7 8">SRT547</strain>
    </source>
</reference>
<evidence type="ECO:0000313" key="7">
    <source>
        <dbReference type="EMBL" id="BBM87693.1"/>
    </source>
</evidence>
<dbReference type="EMBL" id="AP019860">
    <property type="protein sequence ID" value="BBM87693.1"/>
    <property type="molecule type" value="Genomic_DNA"/>
</dbReference>
<feature type="transmembrane region" description="Helical" evidence="5">
    <location>
        <begin position="95"/>
        <end position="116"/>
    </location>
</feature>
<evidence type="ECO:0000313" key="8">
    <source>
        <dbReference type="Proteomes" id="UP000326354"/>
    </source>
</evidence>
<dbReference type="Pfam" id="PF04932">
    <property type="entry name" value="Wzy_C"/>
    <property type="match status" value="1"/>
</dbReference>
<dbReference type="KEGG" id="uam:UABAM_06108"/>
<keyword evidence="8" id="KW-1185">Reference proteome</keyword>
<dbReference type="Proteomes" id="UP000326354">
    <property type="component" value="Chromosome"/>
</dbReference>
<organism evidence="7 8">
    <name type="scientific">Uabimicrobium amorphum</name>
    <dbReference type="NCBI Taxonomy" id="2596890"/>
    <lineage>
        <taxon>Bacteria</taxon>
        <taxon>Pseudomonadati</taxon>
        <taxon>Planctomycetota</taxon>
        <taxon>Candidatus Uabimicrobiia</taxon>
        <taxon>Candidatus Uabimicrobiales</taxon>
        <taxon>Candidatus Uabimicrobiaceae</taxon>
        <taxon>Candidatus Uabimicrobium</taxon>
    </lineage>
</organism>